<organism evidence="1 2">
    <name type="scientific">Mycolicibacter heraklionensis</name>
    <dbReference type="NCBI Taxonomy" id="512402"/>
    <lineage>
        <taxon>Bacteria</taxon>
        <taxon>Bacillati</taxon>
        <taxon>Actinomycetota</taxon>
        <taxon>Actinomycetes</taxon>
        <taxon>Mycobacteriales</taxon>
        <taxon>Mycobacteriaceae</taxon>
        <taxon>Mycolicibacter</taxon>
    </lineage>
</organism>
<protein>
    <submittedName>
        <fullName evidence="1">Uncharacterized protein</fullName>
    </submittedName>
</protein>
<evidence type="ECO:0000313" key="1">
    <source>
        <dbReference type="EMBL" id="KLO25959.1"/>
    </source>
</evidence>
<reference evidence="1 2" key="1">
    <citation type="submission" date="2015-05" db="EMBL/GenBank/DDBJ databases">
        <title>Genome sequence of Mycobacterium heraklionense Davo strain.</title>
        <authorList>
            <person name="Greninger A.L."/>
            <person name="Cunningham G."/>
            <person name="Miller S."/>
        </authorList>
    </citation>
    <scope>NUCLEOTIDE SEQUENCE [LARGE SCALE GENOMIC DNA]</scope>
    <source>
        <strain evidence="1 2">Davo</strain>
    </source>
</reference>
<name>A0ABR5FA53_9MYCO</name>
<keyword evidence="2" id="KW-1185">Reference proteome</keyword>
<dbReference type="EMBL" id="LDPO01000026">
    <property type="protein sequence ID" value="KLO25959.1"/>
    <property type="molecule type" value="Genomic_DNA"/>
</dbReference>
<proteinExistence type="predicted"/>
<gene>
    <name evidence="1" type="ORF">ABW16_21125</name>
</gene>
<comment type="caution">
    <text evidence="1">The sequence shown here is derived from an EMBL/GenBank/DDBJ whole genome shotgun (WGS) entry which is preliminary data.</text>
</comment>
<evidence type="ECO:0000313" key="2">
    <source>
        <dbReference type="Proteomes" id="UP000036464"/>
    </source>
</evidence>
<accession>A0ABR5FA53</accession>
<dbReference type="Proteomes" id="UP000036464">
    <property type="component" value="Unassembled WGS sequence"/>
</dbReference>
<sequence length="69" mass="7619">MIVKGEQRVDEAEDRNEALTDLVDLVVKAAQICGSTKTGHHIRFSDSYGETEGASQIRPVPILSRLHTQ</sequence>